<feature type="domain" description="Thioredoxin-like fold" evidence="1">
    <location>
        <begin position="92"/>
        <end position="230"/>
    </location>
</feature>
<feature type="domain" description="Copper resistance protein ScsC N-terminal" evidence="2">
    <location>
        <begin position="35"/>
        <end position="67"/>
    </location>
</feature>
<dbReference type="EMBL" id="LR131271">
    <property type="protein sequence ID" value="VDR28329.1"/>
    <property type="molecule type" value="Genomic_DNA"/>
</dbReference>
<dbReference type="InterPro" id="IPR012336">
    <property type="entry name" value="Thioredoxin-like_fold"/>
</dbReference>
<name>A0A3P8J1S2_RAOTE</name>
<dbReference type="SUPFAM" id="SSF52833">
    <property type="entry name" value="Thioredoxin-like"/>
    <property type="match status" value="1"/>
</dbReference>
<dbReference type="AlphaFoldDB" id="A0A3P8J1S2"/>
<proteinExistence type="predicted"/>
<dbReference type="CDD" id="cd03023">
    <property type="entry name" value="DsbA_Com1_like"/>
    <property type="match status" value="1"/>
</dbReference>
<dbReference type="InterPro" id="IPR041205">
    <property type="entry name" value="ScsC_N"/>
</dbReference>
<dbReference type="GO" id="GO:0016853">
    <property type="term" value="F:isomerase activity"/>
    <property type="evidence" value="ECO:0007669"/>
    <property type="project" value="UniProtKB-KW"/>
</dbReference>
<evidence type="ECO:0000313" key="3">
    <source>
        <dbReference type="EMBL" id="VDR28329.1"/>
    </source>
</evidence>
<dbReference type="Gene3D" id="3.40.30.10">
    <property type="entry name" value="Glutaredoxin"/>
    <property type="match status" value="1"/>
</dbReference>
<dbReference type="Pfam" id="PF13462">
    <property type="entry name" value="Thioredoxin_4"/>
    <property type="match status" value="1"/>
</dbReference>
<organism evidence="3 4">
    <name type="scientific">Raoultella terrigena</name>
    <name type="common">Klebsiella terrigena</name>
    <dbReference type="NCBI Taxonomy" id="577"/>
    <lineage>
        <taxon>Bacteria</taxon>
        <taxon>Pseudomonadati</taxon>
        <taxon>Pseudomonadota</taxon>
        <taxon>Gammaproteobacteria</taxon>
        <taxon>Enterobacterales</taxon>
        <taxon>Enterobacteriaceae</taxon>
        <taxon>Klebsiella/Raoultella group</taxon>
        <taxon>Raoultella</taxon>
    </lineage>
</organism>
<sequence>MKLKSVLLMSAVFASEITNGFAQENRPPDLFTPPQEERIGELAADYMRAHPDILIQMSEKLQEQQQEKQTASLKTAALAYASIIQGNHSIPSYGPADATVMVAEFFDYQCIWCSRLAPELEKVMKNNAHVRYYFMEWPVFGSRWSESLLAAKTGLQVWKEKGADAYLKYHNGIYATGLNEGKLTKDVINKVSEGARFESKTIDTINSTLEDINKIATDIGLTGTPGIIIMPVKGATEENTTVFSGMTEAENLQQAINKAKGK</sequence>
<evidence type="ECO:0000259" key="1">
    <source>
        <dbReference type="Pfam" id="PF13462"/>
    </source>
</evidence>
<keyword evidence="3" id="KW-0413">Isomerase</keyword>
<protein>
    <submittedName>
        <fullName evidence="3">Protein-disulfide isomerase</fullName>
    </submittedName>
</protein>
<dbReference type="InterPro" id="IPR036249">
    <property type="entry name" value="Thioredoxin-like_sf"/>
</dbReference>
<evidence type="ECO:0000313" key="4">
    <source>
        <dbReference type="Proteomes" id="UP000274346"/>
    </source>
</evidence>
<gene>
    <name evidence="3" type="ORF">NCTC13098_04713</name>
</gene>
<dbReference type="Pfam" id="PF18312">
    <property type="entry name" value="ScsC_N"/>
    <property type="match status" value="1"/>
</dbReference>
<accession>A0A3P8J1S2</accession>
<dbReference type="KEGG" id="rtg:NCTC13098_04713"/>
<dbReference type="Proteomes" id="UP000274346">
    <property type="component" value="Chromosome"/>
</dbReference>
<reference evidence="3 4" key="1">
    <citation type="submission" date="2018-12" db="EMBL/GenBank/DDBJ databases">
        <authorList>
            <consortium name="Pathogen Informatics"/>
        </authorList>
    </citation>
    <scope>NUCLEOTIDE SEQUENCE [LARGE SCALE GENOMIC DNA]</scope>
    <source>
        <strain evidence="3 4">NCTC13098</strain>
    </source>
</reference>
<evidence type="ECO:0000259" key="2">
    <source>
        <dbReference type="Pfam" id="PF18312"/>
    </source>
</evidence>
<dbReference type="RefSeq" id="WP_064361012.1">
    <property type="nucleotide sequence ID" value="NZ_JBFPGD010000035.1"/>
</dbReference>